<dbReference type="EMBL" id="WEKT01000042">
    <property type="protein sequence ID" value="MZI95010.1"/>
    <property type="molecule type" value="Genomic_DNA"/>
</dbReference>
<dbReference type="InterPro" id="IPR036411">
    <property type="entry name" value="TorD-like_sf"/>
</dbReference>
<evidence type="ECO:0000256" key="1">
    <source>
        <dbReference type="ARBA" id="ARBA00023186"/>
    </source>
</evidence>
<keyword evidence="1" id="KW-0143">Chaperone</keyword>
<dbReference type="Proteomes" id="UP000462621">
    <property type="component" value="Unassembled WGS sequence"/>
</dbReference>
<dbReference type="AlphaFoldDB" id="A0A7X4LN25"/>
<dbReference type="InterPro" id="IPR050289">
    <property type="entry name" value="TorD/DmsD_chaperones"/>
</dbReference>
<proteinExistence type="predicted"/>
<dbReference type="Gene3D" id="1.10.3480.10">
    <property type="entry name" value="TorD-like"/>
    <property type="match status" value="1"/>
</dbReference>
<comment type="caution">
    <text evidence="2">The sequence shown here is derived from an EMBL/GenBank/DDBJ whole genome shotgun (WGS) entry which is preliminary data.</text>
</comment>
<dbReference type="InterPro" id="IPR026269">
    <property type="entry name" value="DmsD-type"/>
</dbReference>
<gene>
    <name evidence="2" type="ORF">F9817_17675</name>
</gene>
<dbReference type="PIRSF" id="PIRSF004690">
    <property type="entry name" value="DmsD"/>
    <property type="match status" value="1"/>
</dbReference>
<protein>
    <submittedName>
        <fullName evidence="2">Uncharacterized protein</fullName>
    </submittedName>
</protein>
<dbReference type="PANTHER" id="PTHR34227">
    <property type="entry name" value="CHAPERONE PROTEIN YCDY"/>
    <property type="match status" value="1"/>
</dbReference>
<accession>A0A7X4LN25</accession>
<reference evidence="2 3" key="1">
    <citation type="submission" date="2019-10" db="EMBL/GenBank/DDBJ databases">
        <title>Vibrio sp. nov. isolated from a shrimp pond.</title>
        <authorList>
            <person name="Gomez-Gil B."/>
            <person name="Enciso-Ibarra J."/>
            <person name="Enciso-Ibarra K."/>
            <person name="Bolan-Mejia C."/>
        </authorList>
    </citation>
    <scope>NUCLEOTIDE SEQUENCE [LARGE SCALE GENOMIC DNA]</scope>
    <source>
        <strain evidence="2 3">CAIM 722</strain>
    </source>
</reference>
<dbReference type="InterPro" id="IPR020945">
    <property type="entry name" value="DMSO/NO3_reduct_chaperone"/>
</dbReference>
<organism evidence="2 3">
    <name type="scientific">Vibrio eleionomae</name>
    <dbReference type="NCBI Taxonomy" id="2653505"/>
    <lineage>
        <taxon>Bacteria</taxon>
        <taxon>Pseudomonadati</taxon>
        <taxon>Pseudomonadota</taxon>
        <taxon>Gammaproteobacteria</taxon>
        <taxon>Vibrionales</taxon>
        <taxon>Vibrionaceae</taxon>
        <taxon>Vibrio</taxon>
    </lineage>
</organism>
<evidence type="ECO:0000313" key="2">
    <source>
        <dbReference type="EMBL" id="MZI95010.1"/>
    </source>
</evidence>
<keyword evidence="3" id="KW-1185">Reference proteome</keyword>
<name>A0A7X4LN25_9VIBR</name>
<sequence>MNQIAILPRLLGSLMYLPVEHETNQAILSQLSAIQDCFPWESTDDVAQLIAKLEATKADLDEYAYSVLFEGQGEMVAPPWGSVYQDKENIVMGDSTGDFDLFLTRYGIELTSKVEPNDQYGLMLWAMAALLEDGQEEAVVILLEQHLLTWAYRYLELLAGNQTSEFYATLAQLNTLFLQHLEHHMELTPKQVQLYK</sequence>
<evidence type="ECO:0000313" key="3">
    <source>
        <dbReference type="Proteomes" id="UP000462621"/>
    </source>
</evidence>
<dbReference type="PANTHER" id="PTHR34227:SF13">
    <property type="entry name" value="TAT PROOFREADING CHAPERONE DMSD-RELATED"/>
    <property type="match status" value="1"/>
</dbReference>
<dbReference type="Pfam" id="PF02613">
    <property type="entry name" value="Nitrate_red_del"/>
    <property type="match status" value="1"/>
</dbReference>
<dbReference type="SUPFAM" id="SSF89155">
    <property type="entry name" value="TorD-like"/>
    <property type="match status" value="1"/>
</dbReference>
<dbReference type="RefSeq" id="WP_161157489.1">
    <property type="nucleotide sequence ID" value="NZ_WEKT01000042.1"/>
</dbReference>